<dbReference type="InterPro" id="IPR006195">
    <property type="entry name" value="aa-tRNA-synth_II"/>
</dbReference>
<dbReference type="GO" id="GO:0005737">
    <property type="term" value="C:cytoplasm"/>
    <property type="evidence" value="ECO:0007669"/>
    <property type="project" value="UniProtKB-SubCell"/>
</dbReference>
<dbReference type="HAMAP" id="MF_00127">
    <property type="entry name" value="His_tRNA_synth"/>
    <property type="match status" value="1"/>
</dbReference>
<reference evidence="12 13" key="1">
    <citation type="submission" date="2007-10" db="EMBL/GenBank/DDBJ databases">
        <title>Complete sequence of Caldivirga maquilingensis IC-167.</title>
        <authorList>
            <consortium name="US DOE Joint Genome Institute"/>
            <person name="Copeland A."/>
            <person name="Lucas S."/>
            <person name="Lapidus A."/>
            <person name="Barry K."/>
            <person name="Glavina del Rio T."/>
            <person name="Dalin E."/>
            <person name="Tice H."/>
            <person name="Pitluck S."/>
            <person name="Saunders E."/>
            <person name="Brettin T."/>
            <person name="Bruce D."/>
            <person name="Detter J.C."/>
            <person name="Han C."/>
            <person name="Schmutz J."/>
            <person name="Larimer F."/>
            <person name="Land M."/>
            <person name="Hauser L."/>
            <person name="Kyrpides N."/>
            <person name="Ivanova N."/>
            <person name="Biddle J.F."/>
            <person name="Zhang Z."/>
            <person name="Fitz-Gibbon S.T."/>
            <person name="Lowe T.M."/>
            <person name="Saltikov C."/>
            <person name="House C.H."/>
            <person name="Richardson P."/>
        </authorList>
    </citation>
    <scope>NUCLEOTIDE SEQUENCE [LARGE SCALE GENOMIC DNA]</scope>
    <source>
        <strain evidence="13">ATCC 700844 / DSM 13496 / JCM 10307 / IC-167</strain>
    </source>
</reference>
<dbReference type="InterPro" id="IPR045864">
    <property type="entry name" value="aa-tRNA-synth_II/BPL/LPL"/>
</dbReference>
<dbReference type="HOGENOM" id="CLU_025113_3_0_2"/>
<evidence type="ECO:0000256" key="4">
    <source>
        <dbReference type="ARBA" id="ARBA00022598"/>
    </source>
</evidence>
<dbReference type="KEGG" id="cma:Cmaq_0658"/>
<dbReference type="PANTHER" id="PTHR43707:SF1">
    <property type="entry name" value="HISTIDINE--TRNA LIGASE, MITOCHONDRIAL-RELATED"/>
    <property type="match status" value="1"/>
</dbReference>
<feature type="binding site" evidence="10">
    <location>
        <position position="117"/>
    </location>
    <ligand>
        <name>L-histidine</name>
        <dbReference type="ChEBI" id="CHEBI:57595"/>
    </ligand>
</feature>
<keyword evidence="4 9" id="KW-0436">Ligase</keyword>
<feature type="binding site" evidence="10">
    <location>
        <begin position="280"/>
        <end position="281"/>
    </location>
    <ligand>
        <name>L-histidine</name>
        <dbReference type="ChEBI" id="CHEBI:57595"/>
    </ligand>
</feature>
<dbReference type="Gene3D" id="3.30.930.10">
    <property type="entry name" value="Bira Bifunctional Protein, Domain 2"/>
    <property type="match status" value="1"/>
</dbReference>
<name>A8MCJ2_CALMQ</name>
<evidence type="ECO:0000256" key="8">
    <source>
        <dbReference type="ARBA" id="ARBA00047639"/>
    </source>
</evidence>
<dbReference type="InterPro" id="IPR015807">
    <property type="entry name" value="His-tRNA-ligase"/>
</dbReference>
<evidence type="ECO:0000259" key="11">
    <source>
        <dbReference type="PROSITE" id="PS50862"/>
    </source>
</evidence>
<comment type="subcellular location">
    <subcellularLocation>
        <location evidence="1 9">Cytoplasm</location>
    </subcellularLocation>
</comment>
<keyword evidence="6 9" id="KW-0648">Protein biosynthesis</keyword>
<evidence type="ECO:0000256" key="10">
    <source>
        <dbReference type="PIRSR" id="PIRSR001549-1"/>
    </source>
</evidence>
<evidence type="ECO:0000256" key="3">
    <source>
        <dbReference type="ARBA" id="ARBA00022490"/>
    </source>
</evidence>
<dbReference type="eggNOG" id="arCOG00404">
    <property type="taxonomic scope" value="Archaea"/>
</dbReference>
<dbReference type="AlphaFoldDB" id="A8MCJ2"/>
<dbReference type="PIRSF" id="PIRSF001549">
    <property type="entry name" value="His-tRNA_synth"/>
    <property type="match status" value="1"/>
</dbReference>
<dbReference type="STRING" id="397948.Cmaq_0658"/>
<feature type="binding site" evidence="10">
    <location>
        <position position="131"/>
    </location>
    <ligand>
        <name>L-histidine</name>
        <dbReference type="ChEBI" id="CHEBI:57595"/>
    </ligand>
</feature>
<evidence type="ECO:0000256" key="6">
    <source>
        <dbReference type="ARBA" id="ARBA00022917"/>
    </source>
</evidence>
<keyword evidence="3 9" id="KW-0963">Cytoplasm</keyword>
<dbReference type="InterPro" id="IPR004154">
    <property type="entry name" value="Anticodon-bd"/>
</dbReference>
<dbReference type="HAMAP" id="MF_00125">
    <property type="entry name" value="HisZ"/>
    <property type="match status" value="1"/>
</dbReference>
<dbReference type="PANTHER" id="PTHR43707">
    <property type="entry name" value="HISTIDYL-TRNA SYNTHETASE"/>
    <property type="match status" value="1"/>
</dbReference>
<accession>A8MCJ2</accession>
<dbReference type="GO" id="GO:0004821">
    <property type="term" value="F:histidine-tRNA ligase activity"/>
    <property type="evidence" value="ECO:0007669"/>
    <property type="project" value="UniProtKB-UniRule"/>
</dbReference>
<dbReference type="OrthoDB" id="8659at2157"/>
<feature type="binding site" evidence="10">
    <location>
        <position position="276"/>
    </location>
    <ligand>
        <name>L-histidine</name>
        <dbReference type="ChEBI" id="CHEBI:57595"/>
    </ligand>
</feature>
<organism evidence="12 13">
    <name type="scientific">Caldivirga maquilingensis (strain ATCC 700844 / DSM 13496 / JCM 10307 / IC-167)</name>
    <dbReference type="NCBI Taxonomy" id="397948"/>
    <lineage>
        <taxon>Archaea</taxon>
        <taxon>Thermoproteota</taxon>
        <taxon>Thermoprotei</taxon>
        <taxon>Thermoproteales</taxon>
        <taxon>Thermoproteaceae</taxon>
        <taxon>Caldivirga</taxon>
    </lineage>
</organism>
<evidence type="ECO:0000256" key="1">
    <source>
        <dbReference type="ARBA" id="ARBA00004496"/>
    </source>
</evidence>
<evidence type="ECO:0000313" key="13">
    <source>
        <dbReference type="Proteomes" id="UP000001137"/>
    </source>
</evidence>
<gene>
    <name evidence="9" type="primary">hisS</name>
    <name evidence="12" type="ordered locus">Cmaq_0658</name>
</gene>
<evidence type="ECO:0000256" key="9">
    <source>
        <dbReference type="HAMAP-Rule" id="MF_00127"/>
    </source>
</evidence>
<keyword evidence="5 9" id="KW-0547">Nucleotide-binding</keyword>
<dbReference type="Proteomes" id="UP000001137">
    <property type="component" value="Chromosome"/>
</dbReference>
<evidence type="ECO:0000256" key="5">
    <source>
        <dbReference type="ARBA" id="ARBA00022741"/>
    </source>
</evidence>
<evidence type="ECO:0000313" key="12">
    <source>
        <dbReference type="EMBL" id="ABW01498.1"/>
    </source>
</evidence>
<evidence type="ECO:0000256" key="7">
    <source>
        <dbReference type="ARBA" id="ARBA00023146"/>
    </source>
</evidence>
<dbReference type="Pfam" id="PF13393">
    <property type="entry name" value="tRNA-synt_His"/>
    <property type="match status" value="1"/>
</dbReference>
<dbReference type="InterPro" id="IPR041715">
    <property type="entry name" value="HisRS-like_core"/>
</dbReference>
<protein>
    <recommendedName>
        <fullName evidence="9">Histidine--tRNA ligase</fullName>
        <ecNumber evidence="9">6.1.1.21</ecNumber>
    </recommendedName>
    <alternativeName>
        <fullName evidence="9">Histidyl-tRNA synthetase</fullName>
        <shortName evidence="9">HisRS</shortName>
    </alternativeName>
</protein>
<dbReference type="EC" id="6.1.1.21" evidence="9"/>
<feature type="binding site" evidence="10">
    <location>
        <position position="135"/>
    </location>
    <ligand>
        <name>L-histidine</name>
        <dbReference type="ChEBI" id="CHEBI:57595"/>
    </ligand>
</feature>
<dbReference type="GO" id="GO:0000105">
    <property type="term" value="P:L-histidine biosynthetic process"/>
    <property type="evidence" value="ECO:0007669"/>
    <property type="project" value="InterPro"/>
</dbReference>
<dbReference type="InterPro" id="IPR004516">
    <property type="entry name" value="HisRS/HisZ"/>
</dbReference>
<dbReference type="Pfam" id="PF03129">
    <property type="entry name" value="HGTP_anticodon"/>
    <property type="match status" value="1"/>
</dbReference>
<keyword evidence="13" id="KW-1185">Reference proteome</keyword>
<dbReference type="Gene3D" id="3.40.50.800">
    <property type="entry name" value="Anticodon-binding domain"/>
    <property type="match status" value="1"/>
</dbReference>
<keyword evidence="7 9" id="KW-0030">Aminoacyl-tRNA synthetase</keyword>
<dbReference type="InterPro" id="IPR004517">
    <property type="entry name" value="HisZ"/>
</dbReference>
<comment type="catalytic activity">
    <reaction evidence="8 9">
        <text>tRNA(His) + L-histidine + ATP = L-histidyl-tRNA(His) + AMP + diphosphate + H(+)</text>
        <dbReference type="Rhea" id="RHEA:17313"/>
        <dbReference type="Rhea" id="RHEA-COMP:9665"/>
        <dbReference type="Rhea" id="RHEA-COMP:9689"/>
        <dbReference type="ChEBI" id="CHEBI:15378"/>
        <dbReference type="ChEBI" id="CHEBI:30616"/>
        <dbReference type="ChEBI" id="CHEBI:33019"/>
        <dbReference type="ChEBI" id="CHEBI:57595"/>
        <dbReference type="ChEBI" id="CHEBI:78442"/>
        <dbReference type="ChEBI" id="CHEBI:78527"/>
        <dbReference type="ChEBI" id="CHEBI:456215"/>
        <dbReference type="EC" id="6.1.1.21"/>
    </reaction>
</comment>
<dbReference type="SUPFAM" id="SSF52954">
    <property type="entry name" value="Class II aaRS ABD-related"/>
    <property type="match status" value="1"/>
</dbReference>
<dbReference type="InterPro" id="IPR036621">
    <property type="entry name" value="Anticodon-bd_dom_sf"/>
</dbReference>
<feature type="domain" description="Aminoacyl-transfer RNA synthetases class-II family profile" evidence="11">
    <location>
        <begin position="33"/>
        <end position="339"/>
    </location>
</feature>
<proteinExistence type="inferred from homology"/>
<dbReference type="CDD" id="cd00773">
    <property type="entry name" value="HisRS-like_core"/>
    <property type="match status" value="1"/>
</dbReference>
<feature type="binding site" evidence="10">
    <location>
        <begin position="88"/>
        <end position="90"/>
    </location>
    <ligand>
        <name>L-histidine</name>
        <dbReference type="ChEBI" id="CHEBI:57595"/>
    </ligand>
</feature>
<sequence>MRASKRHVEDWLLQPPRGMNDWTPDKYYSLITVASKLSRVAESFGYSAIETPALEHFEVLKAKAGEEVINEIYYLKDKAGRELGLRFDMTVPVARVLSYRRDFPRPIRLYYVSKVWRYDEPQFGRFREFYQFGVEHVGSPTVQSDAEVLALAVKSLESVNLPQLTVKVSDRRIMDQLLDKMSISTARESVLRILDKRGKVTDDELIKLLIREGIDKTKAESLVAIASTRTPIVNSTGELRELGVGDDLINYVESLVNALTDYGVLDRVYLDLSIVRGLDYYTGFVFELYTDKIKLAVGGGGRYDELLKVYSGEDVPAVGFAIGIERVMLALSEEQGGVPPVDYYVYPMESSYYGMGVRIAEKLREIGLRVIVDVGKPSLRSALEYAARIKARKFIIIGRREVEKGVVRVRDLETWSEEDVPLDKILK</sequence>
<dbReference type="PROSITE" id="PS50862">
    <property type="entry name" value="AA_TRNA_LIGASE_II"/>
    <property type="match status" value="1"/>
</dbReference>
<comment type="similarity">
    <text evidence="2 9">Belongs to the class-II aminoacyl-tRNA synthetase family.</text>
</comment>
<evidence type="ECO:0000256" key="2">
    <source>
        <dbReference type="ARBA" id="ARBA00008226"/>
    </source>
</evidence>
<dbReference type="SUPFAM" id="SSF55681">
    <property type="entry name" value="Class II aaRS and biotin synthetases"/>
    <property type="match status" value="1"/>
</dbReference>
<dbReference type="EMBL" id="CP000852">
    <property type="protein sequence ID" value="ABW01498.1"/>
    <property type="molecule type" value="Genomic_DNA"/>
</dbReference>
<dbReference type="GO" id="GO:0006427">
    <property type="term" value="P:histidyl-tRNA aminoacylation"/>
    <property type="evidence" value="ECO:0007669"/>
    <property type="project" value="UniProtKB-UniRule"/>
</dbReference>
<dbReference type="NCBIfam" id="TIGR00442">
    <property type="entry name" value="hisS"/>
    <property type="match status" value="1"/>
</dbReference>
<keyword evidence="9" id="KW-0067">ATP-binding</keyword>
<dbReference type="GO" id="GO:0005524">
    <property type="term" value="F:ATP binding"/>
    <property type="evidence" value="ECO:0007669"/>
    <property type="project" value="UniProtKB-UniRule"/>
</dbReference>